<evidence type="ECO:0000313" key="2">
    <source>
        <dbReference type="Proteomes" id="UP001157502"/>
    </source>
</evidence>
<dbReference type="Proteomes" id="UP001157502">
    <property type="component" value="Chromosome 22"/>
</dbReference>
<organism evidence="1 2">
    <name type="scientific">Dallia pectoralis</name>
    <name type="common">Alaska blackfish</name>
    <dbReference type="NCBI Taxonomy" id="75939"/>
    <lineage>
        <taxon>Eukaryota</taxon>
        <taxon>Metazoa</taxon>
        <taxon>Chordata</taxon>
        <taxon>Craniata</taxon>
        <taxon>Vertebrata</taxon>
        <taxon>Euteleostomi</taxon>
        <taxon>Actinopterygii</taxon>
        <taxon>Neopterygii</taxon>
        <taxon>Teleostei</taxon>
        <taxon>Protacanthopterygii</taxon>
        <taxon>Esociformes</taxon>
        <taxon>Umbridae</taxon>
        <taxon>Dallia</taxon>
    </lineage>
</organism>
<accession>A0ACC2FUF5</accession>
<comment type="caution">
    <text evidence="1">The sequence shown here is derived from an EMBL/GenBank/DDBJ whole genome shotgun (WGS) entry which is preliminary data.</text>
</comment>
<proteinExistence type="predicted"/>
<sequence length="88" mass="9655">MSPVSRDDSIQSKRQETRACVHLLGVRTRVRPSISFTRPVCTQRPDGPHSGRNTAAIPDGRNTRPHLHGLTTCVIKTGHNITRSDGTS</sequence>
<dbReference type="EMBL" id="CM055749">
    <property type="protein sequence ID" value="KAJ7994947.1"/>
    <property type="molecule type" value="Genomic_DNA"/>
</dbReference>
<keyword evidence="2" id="KW-1185">Reference proteome</keyword>
<gene>
    <name evidence="1" type="ORF">DPEC_G00254820</name>
</gene>
<evidence type="ECO:0000313" key="1">
    <source>
        <dbReference type="EMBL" id="KAJ7994947.1"/>
    </source>
</evidence>
<protein>
    <submittedName>
        <fullName evidence="1">Uncharacterized protein</fullName>
    </submittedName>
</protein>
<reference evidence="1" key="1">
    <citation type="submission" date="2021-05" db="EMBL/GenBank/DDBJ databases">
        <authorList>
            <person name="Pan Q."/>
            <person name="Jouanno E."/>
            <person name="Zahm M."/>
            <person name="Klopp C."/>
            <person name="Cabau C."/>
            <person name="Louis A."/>
            <person name="Berthelot C."/>
            <person name="Parey E."/>
            <person name="Roest Crollius H."/>
            <person name="Montfort J."/>
            <person name="Robinson-Rechavi M."/>
            <person name="Bouchez O."/>
            <person name="Lampietro C."/>
            <person name="Lopez Roques C."/>
            <person name="Donnadieu C."/>
            <person name="Postlethwait J."/>
            <person name="Bobe J."/>
            <person name="Dillon D."/>
            <person name="Chandos A."/>
            <person name="von Hippel F."/>
            <person name="Guiguen Y."/>
        </authorList>
    </citation>
    <scope>NUCLEOTIDE SEQUENCE</scope>
    <source>
        <strain evidence="1">YG-Jan2019</strain>
    </source>
</reference>
<name>A0ACC2FUF5_DALPE</name>